<keyword evidence="1" id="KW-0472">Membrane</keyword>
<dbReference type="PANTHER" id="PTHR23528:SF1">
    <property type="entry name" value="MAJOR FACILITATOR SUPERFAMILY (MFS) PROFILE DOMAIN-CONTAINING PROTEIN"/>
    <property type="match status" value="1"/>
</dbReference>
<gene>
    <name evidence="2" type="ORF">M427DRAFT_93085</name>
</gene>
<name>A0A139B017_GONPJ</name>
<feature type="transmembrane region" description="Helical" evidence="1">
    <location>
        <begin position="7"/>
        <end position="32"/>
    </location>
</feature>
<evidence type="ECO:0008006" key="4">
    <source>
        <dbReference type="Google" id="ProtNLM"/>
    </source>
</evidence>
<dbReference type="Gene3D" id="1.20.1250.20">
    <property type="entry name" value="MFS general substrate transporter like domains"/>
    <property type="match status" value="1"/>
</dbReference>
<proteinExistence type="predicted"/>
<evidence type="ECO:0000313" key="2">
    <source>
        <dbReference type="EMBL" id="KXS22336.1"/>
    </source>
</evidence>
<protein>
    <recommendedName>
        <fullName evidence="4">MFS general substrate transporter</fullName>
    </recommendedName>
</protein>
<keyword evidence="3" id="KW-1185">Reference proteome</keyword>
<evidence type="ECO:0000313" key="3">
    <source>
        <dbReference type="Proteomes" id="UP000070544"/>
    </source>
</evidence>
<accession>A0A139B017</accession>
<feature type="transmembrane region" description="Helical" evidence="1">
    <location>
        <begin position="103"/>
        <end position="125"/>
    </location>
</feature>
<dbReference type="AlphaFoldDB" id="A0A139B017"/>
<dbReference type="OrthoDB" id="28755at2759"/>
<evidence type="ECO:0000256" key="1">
    <source>
        <dbReference type="SAM" id="Phobius"/>
    </source>
</evidence>
<sequence length="181" mass="19955">MRKNKPFFMVFLSRFLFQLGINTLIQIFPYWIQDCVPLPSGSSVSFSTNLTLVPLLIISPIAAGILSLNVFRRRRKAVVYYCAVSFAVVCALTWAPVGYSTAFVLTAIMGLGYGPFSAIEFAMALDTLHEVSENYARDLSMWHNALVLPSLFSTPLAGVLRDVFQPIGPKVGVTCFGYKVG</sequence>
<dbReference type="InterPro" id="IPR036259">
    <property type="entry name" value="MFS_trans_sf"/>
</dbReference>
<keyword evidence="1" id="KW-0812">Transmembrane</keyword>
<feature type="transmembrane region" description="Helical" evidence="1">
    <location>
        <begin position="52"/>
        <end position="71"/>
    </location>
</feature>
<dbReference type="EMBL" id="KQ965731">
    <property type="protein sequence ID" value="KXS22336.1"/>
    <property type="molecule type" value="Genomic_DNA"/>
</dbReference>
<reference evidence="2 3" key="1">
    <citation type="journal article" date="2015" name="Genome Biol. Evol.">
        <title>Phylogenomic analyses indicate that early fungi evolved digesting cell walls of algal ancestors of land plants.</title>
        <authorList>
            <person name="Chang Y."/>
            <person name="Wang S."/>
            <person name="Sekimoto S."/>
            <person name="Aerts A.L."/>
            <person name="Choi C."/>
            <person name="Clum A."/>
            <person name="LaButti K.M."/>
            <person name="Lindquist E.A."/>
            <person name="Yee Ngan C."/>
            <person name="Ohm R.A."/>
            <person name="Salamov A.A."/>
            <person name="Grigoriev I.V."/>
            <person name="Spatafora J.W."/>
            <person name="Berbee M.L."/>
        </authorList>
    </citation>
    <scope>NUCLEOTIDE SEQUENCE [LARGE SCALE GENOMIC DNA]</scope>
    <source>
        <strain evidence="2 3">JEL478</strain>
    </source>
</reference>
<keyword evidence="1" id="KW-1133">Transmembrane helix</keyword>
<dbReference type="PANTHER" id="PTHR23528">
    <property type="match status" value="1"/>
</dbReference>
<dbReference type="SUPFAM" id="SSF103473">
    <property type="entry name" value="MFS general substrate transporter"/>
    <property type="match status" value="1"/>
</dbReference>
<feature type="transmembrane region" description="Helical" evidence="1">
    <location>
        <begin position="78"/>
        <end position="97"/>
    </location>
</feature>
<dbReference type="OMA" id="HEVSENY"/>
<organism evidence="2 3">
    <name type="scientific">Gonapodya prolifera (strain JEL478)</name>
    <name type="common">Monoblepharis prolifera</name>
    <dbReference type="NCBI Taxonomy" id="1344416"/>
    <lineage>
        <taxon>Eukaryota</taxon>
        <taxon>Fungi</taxon>
        <taxon>Fungi incertae sedis</taxon>
        <taxon>Chytridiomycota</taxon>
        <taxon>Chytridiomycota incertae sedis</taxon>
        <taxon>Monoblepharidomycetes</taxon>
        <taxon>Monoblepharidales</taxon>
        <taxon>Gonapodyaceae</taxon>
        <taxon>Gonapodya</taxon>
    </lineage>
</organism>
<dbReference type="Proteomes" id="UP000070544">
    <property type="component" value="Unassembled WGS sequence"/>
</dbReference>